<dbReference type="SUPFAM" id="SSF50156">
    <property type="entry name" value="PDZ domain-like"/>
    <property type="match status" value="1"/>
</dbReference>
<reference evidence="11 12" key="1">
    <citation type="submission" date="2018-05" db="EMBL/GenBank/DDBJ databases">
        <title>Lujinxingia marina gen. nov. sp. nov., a new facultative anaerobic member of the class Deltaproteobacteria, and proposal of Lujinxingaceae fam. nov.</title>
        <authorList>
            <person name="Li C.-M."/>
        </authorList>
    </citation>
    <scope>NUCLEOTIDE SEQUENCE [LARGE SCALE GENOMIC DNA]</scope>
    <source>
        <strain evidence="11 12">B210</strain>
    </source>
</reference>
<evidence type="ECO:0000313" key="11">
    <source>
        <dbReference type="EMBL" id="RAL22812.1"/>
    </source>
</evidence>
<dbReference type="EMBL" id="QHKO01000003">
    <property type="protein sequence ID" value="RAL22812.1"/>
    <property type="molecule type" value="Genomic_DNA"/>
</dbReference>
<dbReference type="InterPro" id="IPR036034">
    <property type="entry name" value="PDZ_sf"/>
</dbReference>
<keyword evidence="7" id="KW-1133">Transmembrane helix</keyword>
<proteinExistence type="predicted"/>
<gene>
    <name evidence="11" type="ORF">DL240_07925</name>
</gene>
<feature type="compositionally biased region" description="Low complexity" evidence="9">
    <location>
        <begin position="194"/>
        <end position="208"/>
    </location>
</feature>
<dbReference type="AlphaFoldDB" id="A0A328C6Y9"/>
<dbReference type="GO" id="GO:0005886">
    <property type="term" value="C:plasma membrane"/>
    <property type="evidence" value="ECO:0007669"/>
    <property type="project" value="UniProtKB-SubCell"/>
</dbReference>
<dbReference type="Proteomes" id="UP000249169">
    <property type="component" value="Unassembled WGS sequence"/>
</dbReference>
<evidence type="ECO:0000256" key="7">
    <source>
        <dbReference type="ARBA" id="ARBA00022989"/>
    </source>
</evidence>
<keyword evidence="3" id="KW-1003">Cell membrane</keyword>
<evidence type="ECO:0000256" key="3">
    <source>
        <dbReference type="ARBA" id="ARBA00022475"/>
    </source>
</evidence>
<dbReference type="OrthoDB" id="341285at2"/>
<keyword evidence="12" id="KW-1185">Reference proteome</keyword>
<dbReference type="InterPro" id="IPR024961">
    <property type="entry name" value="T2SS_GspC_N"/>
</dbReference>
<evidence type="ECO:0000256" key="1">
    <source>
        <dbReference type="ARBA" id="ARBA00004533"/>
    </source>
</evidence>
<evidence type="ECO:0000256" key="2">
    <source>
        <dbReference type="ARBA" id="ARBA00022448"/>
    </source>
</evidence>
<keyword evidence="6" id="KW-0653">Protein transport</keyword>
<dbReference type="GO" id="GO:0015031">
    <property type="term" value="P:protein transport"/>
    <property type="evidence" value="ECO:0007669"/>
    <property type="project" value="UniProtKB-KW"/>
</dbReference>
<feature type="region of interest" description="Disordered" evidence="9">
    <location>
        <begin position="189"/>
        <end position="236"/>
    </location>
</feature>
<dbReference type="RefSeq" id="WP_111729340.1">
    <property type="nucleotide sequence ID" value="NZ_QHKO01000003.1"/>
</dbReference>
<feature type="domain" description="Type II secretion system protein GspC N-terminal" evidence="10">
    <location>
        <begin position="120"/>
        <end position="185"/>
    </location>
</feature>
<comment type="subcellular location">
    <subcellularLocation>
        <location evidence="1">Cell inner membrane</location>
    </subcellularLocation>
</comment>
<evidence type="ECO:0000259" key="10">
    <source>
        <dbReference type="Pfam" id="PF11356"/>
    </source>
</evidence>
<evidence type="ECO:0000256" key="4">
    <source>
        <dbReference type="ARBA" id="ARBA00022519"/>
    </source>
</evidence>
<evidence type="ECO:0000256" key="9">
    <source>
        <dbReference type="SAM" id="MobiDB-lite"/>
    </source>
</evidence>
<evidence type="ECO:0000256" key="8">
    <source>
        <dbReference type="ARBA" id="ARBA00023136"/>
    </source>
</evidence>
<dbReference type="Gene3D" id="2.30.30.830">
    <property type="match status" value="1"/>
</dbReference>
<evidence type="ECO:0000256" key="6">
    <source>
        <dbReference type="ARBA" id="ARBA00022927"/>
    </source>
</evidence>
<evidence type="ECO:0000313" key="12">
    <source>
        <dbReference type="Proteomes" id="UP000249169"/>
    </source>
</evidence>
<keyword evidence="8" id="KW-0472">Membrane</keyword>
<sequence>MEAFFRKYQTAIILAVLGTGSLLSALMVNNFVAAQLAPFTVPEAPDYEAMREQGERQSARPRQEKGWKSAITERCLFGCAEEVDPNVCPEGCGDGEVCEAGQCVPAPEDGAGGDDVPTLSDLNLVLSGVMVARNPRWSMAMIKDNTQNKTLMVGVGDLVAEGAEIVEIRRDRIFVERNGKLEFIRMEGAIGGDPSASGAPASREGGSARARRAPGQEKAAKSEAASAAGGVQQQGPNAYKVDRAMIERQLADPTALTRQARVMPNYRDGEPSGLRMVGVTPSSFYSQMGIRSGDILQSVNGSAITNQRQALELLEKLRNEKKVVIEVERRGRVEKLEYTIE</sequence>
<evidence type="ECO:0000256" key="5">
    <source>
        <dbReference type="ARBA" id="ARBA00022692"/>
    </source>
</evidence>
<accession>A0A328C6Y9</accession>
<dbReference type="Gene3D" id="2.30.42.10">
    <property type="match status" value="1"/>
</dbReference>
<comment type="caution">
    <text evidence="11">The sequence shown here is derived from an EMBL/GenBank/DDBJ whole genome shotgun (WGS) entry which is preliminary data.</text>
</comment>
<keyword evidence="5" id="KW-0812">Transmembrane</keyword>
<feature type="compositionally biased region" description="Low complexity" evidence="9">
    <location>
        <begin position="222"/>
        <end position="235"/>
    </location>
</feature>
<protein>
    <recommendedName>
        <fullName evidence="10">Type II secretion system protein GspC N-terminal domain-containing protein</fullName>
    </recommendedName>
</protein>
<organism evidence="11 12">
    <name type="scientific">Lujinxingia litoralis</name>
    <dbReference type="NCBI Taxonomy" id="2211119"/>
    <lineage>
        <taxon>Bacteria</taxon>
        <taxon>Deltaproteobacteria</taxon>
        <taxon>Bradymonadales</taxon>
        <taxon>Lujinxingiaceae</taxon>
        <taxon>Lujinxingia</taxon>
    </lineage>
</organism>
<keyword evidence="4" id="KW-0997">Cell inner membrane</keyword>
<keyword evidence="2" id="KW-0813">Transport</keyword>
<dbReference type="NCBIfam" id="NF041515">
    <property type="entry name" value="GspC_delta"/>
    <property type="match status" value="1"/>
</dbReference>
<name>A0A328C6Y9_9DELT</name>
<dbReference type="Pfam" id="PF11356">
    <property type="entry name" value="T2SSC"/>
    <property type="match status" value="1"/>
</dbReference>